<gene>
    <name evidence="1" type="ORF">UO65_3452</name>
</gene>
<accession>W7IK89</accession>
<reference evidence="1 2" key="1">
    <citation type="journal article" date="2014" name="Genome Announc.">
        <title>Draft Genome Sequence of the Antitrypanosomally Active Sponge-Associated Bacterium Actinokineospora sp. Strain EG49.</title>
        <authorList>
            <person name="Harjes J."/>
            <person name="Ryu T."/>
            <person name="Abdelmohsen U.R."/>
            <person name="Moitinho-Silva L."/>
            <person name="Horn H."/>
            <person name="Ravasi T."/>
            <person name="Hentschel U."/>
        </authorList>
    </citation>
    <scope>NUCLEOTIDE SEQUENCE [LARGE SCALE GENOMIC DNA]</scope>
    <source>
        <strain evidence="1 2">EG49</strain>
    </source>
</reference>
<evidence type="ECO:0000313" key="2">
    <source>
        <dbReference type="Proteomes" id="UP000019277"/>
    </source>
</evidence>
<organism evidence="1 2">
    <name type="scientific">Actinokineospora spheciospongiae</name>
    <dbReference type="NCBI Taxonomy" id="909613"/>
    <lineage>
        <taxon>Bacteria</taxon>
        <taxon>Bacillati</taxon>
        <taxon>Actinomycetota</taxon>
        <taxon>Actinomycetes</taxon>
        <taxon>Pseudonocardiales</taxon>
        <taxon>Pseudonocardiaceae</taxon>
        <taxon>Actinokineospora</taxon>
    </lineage>
</organism>
<protein>
    <submittedName>
        <fullName evidence="1">Uncharacterized protein</fullName>
    </submittedName>
</protein>
<name>W7IK89_9PSEU</name>
<evidence type="ECO:0000313" key="1">
    <source>
        <dbReference type="EMBL" id="EWC61265.1"/>
    </source>
</evidence>
<dbReference type="AlphaFoldDB" id="W7IK89"/>
<sequence length="47" mass="5085">MLIVAAPITLDRSTTPPTATGGTLRVCHPWLATPTNLTPISYRHRGE</sequence>
<keyword evidence="2" id="KW-1185">Reference proteome</keyword>
<dbReference type="Proteomes" id="UP000019277">
    <property type="component" value="Unassembled WGS sequence"/>
</dbReference>
<comment type="caution">
    <text evidence="1">The sequence shown here is derived from an EMBL/GenBank/DDBJ whole genome shotgun (WGS) entry which is preliminary data.</text>
</comment>
<proteinExistence type="predicted"/>
<dbReference type="EMBL" id="AYXG01000122">
    <property type="protein sequence ID" value="EWC61265.1"/>
    <property type="molecule type" value="Genomic_DNA"/>
</dbReference>